<organism evidence="1">
    <name type="scientific">Hyperionvirus sp</name>
    <dbReference type="NCBI Taxonomy" id="2487770"/>
    <lineage>
        <taxon>Viruses</taxon>
        <taxon>Varidnaviria</taxon>
        <taxon>Bamfordvirae</taxon>
        <taxon>Nucleocytoviricota</taxon>
        <taxon>Megaviricetes</taxon>
        <taxon>Imitervirales</taxon>
        <taxon>Mimiviridae</taxon>
        <taxon>Klosneuvirinae</taxon>
    </lineage>
</organism>
<proteinExistence type="predicted"/>
<dbReference type="EMBL" id="MK072385">
    <property type="protein sequence ID" value="AYV83001.1"/>
    <property type="molecule type" value="Genomic_DNA"/>
</dbReference>
<accession>A0A3G5A9Y1</accession>
<reference evidence="1" key="1">
    <citation type="submission" date="2018-10" db="EMBL/GenBank/DDBJ databases">
        <title>Hidden diversity of soil giant viruses.</title>
        <authorList>
            <person name="Schulz F."/>
            <person name="Alteio L."/>
            <person name="Goudeau D."/>
            <person name="Ryan E.M."/>
            <person name="Malmstrom R.R."/>
            <person name="Blanchard J."/>
            <person name="Woyke T."/>
        </authorList>
    </citation>
    <scope>NUCLEOTIDE SEQUENCE</scope>
    <source>
        <strain evidence="1">HYV1</strain>
    </source>
</reference>
<sequence>MHDELLLDSPIYKDRETIQSIFDKMADILLNRTILKIGSKDCILTEIECYIFNANHPDLYTHRDDDQKKALHWYFHKAAGKSYRGGTYKGMDITFGFKDQKTPIYGGVLIRAIRLGEEEVAGPSKVVDKILSIFKKKSISSLVKYLKTLDINKSALKLVLTDVNRNQPIYQSPRVGLSFKYPKYAVKNYRYLTNIDSVEKYKPSVIVELYLKGMAIKNIATVTKTNEALVLKYIDLYKAGQKLDNIDGLKPSNKNIVLLSGYMSKQREH</sequence>
<evidence type="ECO:0000313" key="1">
    <source>
        <dbReference type="EMBL" id="AYV83001.1"/>
    </source>
</evidence>
<name>A0A3G5A9Y1_9VIRU</name>
<gene>
    <name evidence="1" type="ORF">Hyperionvirus3_147</name>
</gene>
<protein>
    <submittedName>
        <fullName evidence="1">Uncharacterized protein</fullName>
    </submittedName>
</protein>